<dbReference type="Proteomes" id="UP000177187">
    <property type="component" value="Unassembled WGS sequence"/>
</dbReference>
<accession>A0A1F5EXD2</accession>
<proteinExistence type="predicted"/>
<dbReference type="EMBL" id="MFAF01000141">
    <property type="protein sequence ID" value="OGD71784.1"/>
    <property type="molecule type" value="Genomic_DNA"/>
</dbReference>
<name>A0A1F5EXD2_9BACT</name>
<feature type="signal peptide" evidence="1">
    <location>
        <begin position="1"/>
        <end position="18"/>
    </location>
</feature>
<evidence type="ECO:0000313" key="3">
    <source>
        <dbReference type="Proteomes" id="UP000177187"/>
    </source>
</evidence>
<evidence type="ECO:0000313" key="2">
    <source>
        <dbReference type="EMBL" id="OGD71784.1"/>
    </source>
</evidence>
<feature type="chain" id="PRO_5009518455" evidence="1">
    <location>
        <begin position="19"/>
        <end position="369"/>
    </location>
</feature>
<keyword evidence="1" id="KW-0732">Signal</keyword>
<gene>
    <name evidence="2" type="ORF">A2Y64_07365</name>
</gene>
<reference evidence="2 3" key="1">
    <citation type="journal article" date="2016" name="Nat. Commun.">
        <title>Thousands of microbial genomes shed light on interconnected biogeochemical processes in an aquifer system.</title>
        <authorList>
            <person name="Anantharaman K."/>
            <person name="Brown C.T."/>
            <person name="Hug L.A."/>
            <person name="Sharon I."/>
            <person name="Castelle C.J."/>
            <person name="Probst A.J."/>
            <person name="Thomas B.C."/>
            <person name="Singh A."/>
            <person name="Wilkins M.J."/>
            <person name="Karaoz U."/>
            <person name="Brodie E.L."/>
            <person name="Williams K.H."/>
            <person name="Hubbard S.S."/>
            <person name="Banfield J.F."/>
        </authorList>
    </citation>
    <scope>NUCLEOTIDE SEQUENCE [LARGE SCALE GENOMIC DNA]</scope>
</reference>
<evidence type="ECO:0000256" key="1">
    <source>
        <dbReference type="SAM" id="SignalP"/>
    </source>
</evidence>
<comment type="caution">
    <text evidence="2">The sequence shown here is derived from an EMBL/GenBank/DDBJ whole genome shotgun (WGS) entry which is preliminary data.</text>
</comment>
<dbReference type="STRING" id="1817816.A2Y64_07365"/>
<sequence>MRKILLLLTVLTAAWGYAIEAGGTVPAVAPGATTVDFGRLVAGDGAGYYFWDSNETGTWAPVYDWIDASGGTDLGTGDEASFTVTTPFFIRFCNRDYAAGSTVYVGCNGALSFRNAGIPGANQDIPNTAAPNALAAAAWDDLRGISGDHLYSYLDTTGDLDIWVLSYDPWHRYLSVGPFRFQMQIFERPVEGINNTVEFHYQTVLASGINLGQSATVGLENWDGTEAAAYSYNDDLEASFAVRFMDSRYVDDYIPEFHLLTPLDGSLFEPGETVHFTWEAPEYSGHGEVTYTFFLGREPDLSDAEEFDCGADAWFDHIFGDGDEGYWYWSVLAEESDLGLDRMAVEIWSLQLKSIDVREATWGQIKASF</sequence>
<protein>
    <submittedName>
        <fullName evidence="2">Uncharacterized protein</fullName>
    </submittedName>
</protein>
<dbReference type="AlphaFoldDB" id="A0A1F5EXD2"/>
<organism evidence="2 3">
    <name type="scientific">Candidatus Coatesbacteria bacterium RBG_13_66_14</name>
    <dbReference type="NCBI Taxonomy" id="1817816"/>
    <lineage>
        <taxon>Bacteria</taxon>
        <taxon>Candidatus Coatesiibacteriota</taxon>
    </lineage>
</organism>